<dbReference type="PANTHER" id="PTHR11439:SF483">
    <property type="entry name" value="PEPTIDE SYNTHASE GLIP-LIKE, PUTATIVE (AFU_ORTHOLOGUE AFUA_3G12920)-RELATED"/>
    <property type="match status" value="1"/>
</dbReference>
<feature type="chain" id="PRO_5036504731" evidence="1">
    <location>
        <begin position="32"/>
        <end position="177"/>
    </location>
</feature>
<evidence type="ECO:0000313" key="2">
    <source>
        <dbReference type="EMBL" id="GFT82986.1"/>
    </source>
</evidence>
<sequence length="177" mass="20202">MQTSLEAFPTHNLFILLSKVLVSLFSPATLTTTDVDWASDLSTRSSTSGNVFLIGNNPISWFSKRQTASQSLPANQNSSLQPKQHKKTSGRHFSWKDLSLEQLRPIIQFEYNKSCIILVRTPKSDSRIKHIDVKYHLYLNGTIQLEYRESKSNLEDMHTGALPKSHFQNLRETLNIL</sequence>
<name>A0A8X6PSF3_NEPPI</name>
<dbReference type="AlphaFoldDB" id="A0A8X6PSF3"/>
<proteinExistence type="predicted"/>
<keyword evidence="1" id="KW-0732">Signal</keyword>
<evidence type="ECO:0000313" key="3">
    <source>
        <dbReference type="Proteomes" id="UP000887013"/>
    </source>
</evidence>
<dbReference type="OrthoDB" id="430476at2759"/>
<dbReference type="Proteomes" id="UP000887013">
    <property type="component" value="Unassembled WGS sequence"/>
</dbReference>
<keyword evidence="3" id="KW-1185">Reference proteome</keyword>
<reference evidence="2" key="1">
    <citation type="submission" date="2020-08" db="EMBL/GenBank/DDBJ databases">
        <title>Multicomponent nature underlies the extraordinary mechanical properties of spider dragline silk.</title>
        <authorList>
            <person name="Kono N."/>
            <person name="Nakamura H."/>
            <person name="Mori M."/>
            <person name="Yoshida Y."/>
            <person name="Ohtoshi R."/>
            <person name="Malay A.D."/>
            <person name="Moran D.A.P."/>
            <person name="Tomita M."/>
            <person name="Numata K."/>
            <person name="Arakawa K."/>
        </authorList>
    </citation>
    <scope>NUCLEOTIDE SEQUENCE</scope>
</reference>
<organism evidence="2 3">
    <name type="scientific">Nephila pilipes</name>
    <name type="common">Giant wood spider</name>
    <name type="synonym">Nephila maculata</name>
    <dbReference type="NCBI Taxonomy" id="299642"/>
    <lineage>
        <taxon>Eukaryota</taxon>
        <taxon>Metazoa</taxon>
        <taxon>Ecdysozoa</taxon>
        <taxon>Arthropoda</taxon>
        <taxon>Chelicerata</taxon>
        <taxon>Arachnida</taxon>
        <taxon>Araneae</taxon>
        <taxon>Araneomorphae</taxon>
        <taxon>Entelegynae</taxon>
        <taxon>Araneoidea</taxon>
        <taxon>Nephilidae</taxon>
        <taxon>Nephila</taxon>
    </lineage>
</organism>
<protein>
    <submittedName>
        <fullName evidence="2">Uncharacterized protein</fullName>
    </submittedName>
</protein>
<accession>A0A8X6PSF3</accession>
<dbReference type="PANTHER" id="PTHR11439">
    <property type="entry name" value="GAG-POL-RELATED RETROTRANSPOSON"/>
    <property type="match status" value="1"/>
</dbReference>
<dbReference type="EMBL" id="BMAW01072427">
    <property type="protein sequence ID" value="GFT82986.1"/>
    <property type="molecule type" value="Genomic_DNA"/>
</dbReference>
<dbReference type="CDD" id="cd09272">
    <property type="entry name" value="RNase_HI_RT_Ty1"/>
    <property type="match status" value="1"/>
</dbReference>
<evidence type="ECO:0000256" key="1">
    <source>
        <dbReference type="SAM" id="SignalP"/>
    </source>
</evidence>
<feature type="signal peptide" evidence="1">
    <location>
        <begin position="1"/>
        <end position="31"/>
    </location>
</feature>
<gene>
    <name evidence="2" type="ORF">NPIL_358241</name>
</gene>
<comment type="caution">
    <text evidence="2">The sequence shown here is derived from an EMBL/GenBank/DDBJ whole genome shotgun (WGS) entry which is preliminary data.</text>
</comment>